<accession>A0A0P6H3J1</accession>
<organism evidence="1">
    <name type="scientific">Daphnia magna</name>
    <dbReference type="NCBI Taxonomy" id="35525"/>
    <lineage>
        <taxon>Eukaryota</taxon>
        <taxon>Metazoa</taxon>
        <taxon>Ecdysozoa</taxon>
        <taxon>Arthropoda</taxon>
        <taxon>Crustacea</taxon>
        <taxon>Branchiopoda</taxon>
        <taxon>Diplostraca</taxon>
        <taxon>Cladocera</taxon>
        <taxon>Anomopoda</taxon>
        <taxon>Daphniidae</taxon>
        <taxon>Daphnia</taxon>
    </lineage>
</organism>
<name>A0A0P6H3J1_9CRUS</name>
<evidence type="ECO:0000313" key="1">
    <source>
        <dbReference type="EMBL" id="JAN69695.1"/>
    </source>
</evidence>
<dbReference type="EMBL" id="GDIQ01025042">
    <property type="protein sequence ID" value="JAN69695.1"/>
    <property type="molecule type" value="Transcribed_RNA"/>
</dbReference>
<dbReference type="AlphaFoldDB" id="A0A0P6H3J1"/>
<reference evidence="1" key="1">
    <citation type="submission" date="2015-10" db="EMBL/GenBank/DDBJ databases">
        <title>EvidentialGene: Evidence-directed Construction of Complete mRNA Transcriptomes without Genomes.</title>
        <authorList>
            <person name="Gilbert D.G."/>
        </authorList>
    </citation>
    <scope>NUCLEOTIDE SEQUENCE</scope>
</reference>
<proteinExistence type="predicted"/>
<sequence>MLLFTTCSIVCRLRFYFVPLWAGPAHAKRTRSKAKANIRLYIYCLTVCTHRMYTCERLYKCYKSLYRRLFRFLSFQAY</sequence>
<protein>
    <submittedName>
        <fullName evidence="1">Uncharacterized protein</fullName>
    </submittedName>
</protein>